<dbReference type="PANTHER" id="PTHR33266:SF1">
    <property type="entry name" value="F-BOX DOMAIN-CONTAINING PROTEIN"/>
    <property type="match status" value="1"/>
</dbReference>
<protein>
    <submittedName>
        <fullName evidence="1">Uncharacterized protein</fullName>
    </submittedName>
</protein>
<dbReference type="STRING" id="765257.A0A0C9ZAB4"/>
<keyword evidence="2" id="KW-1185">Reference proteome</keyword>
<evidence type="ECO:0000313" key="2">
    <source>
        <dbReference type="Proteomes" id="UP000054018"/>
    </source>
</evidence>
<gene>
    <name evidence="1" type="ORF">PISMIDRAFT_107593</name>
</gene>
<reference evidence="2" key="2">
    <citation type="submission" date="2015-01" db="EMBL/GenBank/DDBJ databases">
        <title>Evolutionary Origins and Diversification of the Mycorrhizal Mutualists.</title>
        <authorList>
            <consortium name="DOE Joint Genome Institute"/>
            <consortium name="Mycorrhizal Genomics Consortium"/>
            <person name="Kohler A."/>
            <person name="Kuo A."/>
            <person name="Nagy L.G."/>
            <person name="Floudas D."/>
            <person name="Copeland A."/>
            <person name="Barry K.W."/>
            <person name="Cichocki N."/>
            <person name="Veneault-Fourrey C."/>
            <person name="LaButti K."/>
            <person name="Lindquist E.A."/>
            <person name="Lipzen A."/>
            <person name="Lundell T."/>
            <person name="Morin E."/>
            <person name="Murat C."/>
            <person name="Riley R."/>
            <person name="Ohm R."/>
            <person name="Sun H."/>
            <person name="Tunlid A."/>
            <person name="Henrissat B."/>
            <person name="Grigoriev I.V."/>
            <person name="Hibbett D.S."/>
            <person name="Martin F."/>
        </authorList>
    </citation>
    <scope>NUCLEOTIDE SEQUENCE [LARGE SCALE GENOMIC DNA]</scope>
    <source>
        <strain evidence="2">441</strain>
    </source>
</reference>
<reference evidence="1 2" key="1">
    <citation type="submission" date="2014-04" db="EMBL/GenBank/DDBJ databases">
        <authorList>
            <consortium name="DOE Joint Genome Institute"/>
            <person name="Kuo A."/>
            <person name="Kohler A."/>
            <person name="Costa M.D."/>
            <person name="Nagy L.G."/>
            <person name="Floudas D."/>
            <person name="Copeland A."/>
            <person name="Barry K.W."/>
            <person name="Cichocki N."/>
            <person name="Veneault-Fourrey C."/>
            <person name="LaButti K."/>
            <person name="Lindquist E.A."/>
            <person name="Lipzen A."/>
            <person name="Lundell T."/>
            <person name="Morin E."/>
            <person name="Murat C."/>
            <person name="Sun H."/>
            <person name="Tunlid A."/>
            <person name="Henrissat B."/>
            <person name="Grigoriev I.V."/>
            <person name="Hibbett D.S."/>
            <person name="Martin F."/>
            <person name="Nordberg H.P."/>
            <person name="Cantor M.N."/>
            <person name="Hua S.X."/>
        </authorList>
    </citation>
    <scope>NUCLEOTIDE SEQUENCE [LARGE SCALE GENOMIC DNA]</scope>
    <source>
        <strain evidence="1 2">441</strain>
    </source>
</reference>
<proteinExistence type="predicted"/>
<dbReference type="OrthoDB" id="107110at2759"/>
<dbReference type="EMBL" id="KN833784">
    <property type="protein sequence ID" value="KIK19402.1"/>
    <property type="molecule type" value="Genomic_DNA"/>
</dbReference>
<dbReference type="Proteomes" id="UP000054018">
    <property type="component" value="Unassembled WGS sequence"/>
</dbReference>
<name>A0A0C9ZAB4_9AGAM</name>
<dbReference type="HOGENOM" id="CLU_874687_0_0_1"/>
<sequence>MELLHRAFTSPYHGKAVDAFCEYPEWINEAFSSTTTPKYYSKFCLIIQSLGTSKSHLLLELHMKGIIILYMNLQLPSNITSVTHQSYPPQDVLPATLLTENLGTEANYSAQCCTFFMAIFKTICEYMSTRLESGSLEDVLKQWNNSMCNLLSDNHGHFFVRLMTTHNDKQLEEHEKKVTTSMLGFKDMITAYLTMRNSLDVLFNSGEVHKPKLVIALDEAHSLSMVTPYKYHPLTILCRAISLYSGGAARVRHDAVWVIFSSTTSKVANFAALWPYLFMDGQLIFPPYSQLRWDQMADPLNGITATDMAQAGHIIGFG</sequence>
<dbReference type="PANTHER" id="PTHR33266">
    <property type="entry name" value="CHROMOSOME 15, WHOLE GENOME SHOTGUN SEQUENCE"/>
    <property type="match status" value="1"/>
</dbReference>
<accession>A0A0C9ZAB4</accession>
<evidence type="ECO:0000313" key="1">
    <source>
        <dbReference type="EMBL" id="KIK19402.1"/>
    </source>
</evidence>
<dbReference type="AlphaFoldDB" id="A0A0C9ZAB4"/>
<organism evidence="1 2">
    <name type="scientific">Pisolithus microcarpus 441</name>
    <dbReference type="NCBI Taxonomy" id="765257"/>
    <lineage>
        <taxon>Eukaryota</taxon>
        <taxon>Fungi</taxon>
        <taxon>Dikarya</taxon>
        <taxon>Basidiomycota</taxon>
        <taxon>Agaricomycotina</taxon>
        <taxon>Agaricomycetes</taxon>
        <taxon>Agaricomycetidae</taxon>
        <taxon>Boletales</taxon>
        <taxon>Sclerodermatineae</taxon>
        <taxon>Pisolithaceae</taxon>
        <taxon>Pisolithus</taxon>
    </lineage>
</organism>